<organism evidence="3 4">
    <name type="scientific">Mycena alexandri</name>
    <dbReference type="NCBI Taxonomy" id="1745969"/>
    <lineage>
        <taxon>Eukaryota</taxon>
        <taxon>Fungi</taxon>
        <taxon>Dikarya</taxon>
        <taxon>Basidiomycota</taxon>
        <taxon>Agaricomycotina</taxon>
        <taxon>Agaricomycetes</taxon>
        <taxon>Agaricomycetidae</taxon>
        <taxon>Agaricales</taxon>
        <taxon>Marasmiineae</taxon>
        <taxon>Mycenaceae</taxon>
        <taxon>Mycena</taxon>
    </lineage>
</organism>
<evidence type="ECO:0000313" key="3">
    <source>
        <dbReference type="EMBL" id="KAJ7016499.1"/>
    </source>
</evidence>
<dbReference type="Proteomes" id="UP001218188">
    <property type="component" value="Unassembled WGS sequence"/>
</dbReference>
<dbReference type="InterPro" id="IPR049233">
    <property type="entry name" value="DUF6830"/>
</dbReference>
<gene>
    <name evidence="3" type="ORF">C8F04DRAFT_981382</name>
</gene>
<name>A0AAD6RWI3_9AGAR</name>
<dbReference type="InterPro" id="IPR041078">
    <property type="entry name" value="Plavaka"/>
</dbReference>
<evidence type="ECO:0000259" key="2">
    <source>
        <dbReference type="Pfam" id="PF20722"/>
    </source>
</evidence>
<accession>A0AAD6RWI3</accession>
<dbReference type="EMBL" id="JARJCM010000494">
    <property type="protein sequence ID" value="KAJ7016499.1"/>
    <property type="molecule type" value="Genomic_DNA"/>
</dbReference>
<dbReference type="Pfam" id="PF18759">
    <property type="entry name" value="Plavaka"/>
    <property type="match status" value="2"/>
</dbReference>
<evidence type="ECO:0000313" key="4">
    <source>
        <dbReference type="Proteomes" id="UP001218188"/>
    </source>
</evidence>
<dbReference type="AlphaFoldDB" id="A0AAD6RWI3"/>
<proteinExistence type="predicted"/>
<feature type="domain" description="DUF6830" evidence="2">
    <location>
        <begin position="703"/>
        <end position="869"/>
    </location>
</feature>
<feature type="region of interest" description="Disordered" evidence="1">
    <location>
        <begin position="98"/>
        <end position="120"/>
    </location>
</feature>
<evidence type="ECO:0000256" key="1">
    <source>
        <dbReference type="SAM" id="MobiDB-lite"/>
    </source>
</evidence>
<reference evidence="3" key="1">
    <citation type="submission" date="2023-03" db="EMBL/GenBank/DDBJ databases">
        <title>Massive genome expansion in bonnet fungi (Mycena s.s.) driven by repeated elements and novel gene families across ecological guilds.</title>
        <authorList>
            <consortium name="Lawrence Berkeley National Laboratory"/>
            <person name="Harder C.B."/>
            <person name="Miyauchi S."/>
            <person name="Viragh M."/>
            <person name="Kuo A."/>
            <person name="Thoen E."/>
            <person name="Andreopoulos B."/>
            <person name="Lu D."/>
            <person name="Skrede I."/>
            <person name="Drula E."/>
            <person name="Henrissat B."/>
            <person name="Morin E."/>
            <person name="Kohler A."/>
            <person name="Barry K."/>
            <person name="LaButti K."/>
            <person name="Morin E."/>
            <person name="Salamov A."/>
            <person name="Lipzen A."/>
            <person name="Mereny Z."/>
            <person name="Hegedus B."/>
            <person name="Baldrian P."/>
            <person name="Stursova M."/>
            <person name="Weitz H."/>
            <person name="Taylor A."/>
            <person name="Grigoriev I.V."/>
            <person name="Nagy L.G."/>
            <person name="Martin F."/>
            <person name="Kauserud H."/>
        </authorList>
    </citation>
    <scope>NUCLEOTIDE SEQUENCE</scope>
    <source>
        <strain evidence="3">CBHHK200</strain>
    </source>
</reference>
<comment type="caution">
    <text evidence="3">The sequence shown here is derived from an EMBL/GenBank/DDBJ whole genome shotgun (WGS) entry which is preliminary data.</text>
</comment>
<sequence length="979" mass="110673">MPAERSERSRASGHYCPICAQRFNSSSNCRQHLNQPNGRCHAQLHPAILRAAKTLTERYGLGATSQPSPRGLSPEQEFSEAGDFDHLDFSQCIHPESDMDRPVEVGSDTAHPDTAPSGPEYQYFKGAALTHGRGETFIETMRRDKFRKERETNLYYPFCSGGDWEYGSFLSLSSMSQSSIDGLLGLELVPKMNLSFRTAKELRNRIEMLPKGPEWKAIPWATTYPTKKPLTLYYCDPLECLQSLLSNPLIQDHVHFTPFRLWSNSEKLMRIYTEWLSGDVAWEIQEQLPPGATLLGTIISTDKTQLTTMTGNRSAYPMLISLADLDMDFRMKAAHYAFLLLALIPIAKFREKDAEVRGVLANRLFHAVLDFILAPLKKCAEIGMMMSDPLGWRRWCFTPLLMKLEETMDPWDLPTYIKSAKALGLNGVHRPFWRNWRFAEPSNFLTPEILHHWLKMFYDHVVKWCIEAVGAAEIDFRFGVLRPHSGMRHFREGISKAKQTTGREHRDIMRYLVAVIAGAKGVTKGFLAAIASLVDFFYHGQAPAITEDVLSKMDCSLEQFHAHKQAILDAGARRGKKGVIENWHIPKLEFLQSVVPAIRANGVPLQWSADVTEHAHITLVKDPAANSNRQEYEAQICRHLDRRDKCRQFDLATAMEAAGVEFLAPELRPDEDGLTSFLDETYDLLDEIDPVTELGGTGRVAVNYFTHSALLAEGKFPNAPLPYRTFTASDNTTAFHLNRHPAGRQLDVETAGTRFRVPDLRAALATYLHRQTGPTLAIGGKRPSLRNHFLPFEKIEIWKNIRIQSRSFHNANKILVPETVNAAPPSDTVDGAPSDGTNWKVGRADAVIVNTDAQYEWPRSGLKGHTVCQLRMIFRVVPRRGRLPPLGTSRFLAYVQRFNITGTDPASGMYILRRARRADNSIMGDIIPLDRLRAPVELTPQFGKVADPRLSKETSLDLCDDFWLSKWYNKELFFGLSHS</sequence>
<protein>
    <recommendedName>
        <fullName evidence="2">DUF6830 domain-containing protein</fullName>
    </recommendedName>
</protein>
<dbReference type="Pfam" id="PF20722">
    <property type="entry name" value="DUF6830"/>
    <property type="match status" value="1"/>
</dbReference>
<keyword evidence="4" id="KW-1185">Reference proteome</keyword>